<keyword evidence="3" id="KW-1185">Reference proteome</keyword>
<evidence type="ECO:0000313" key="1">
    <source>
        <dbReference type="EMBL" id="MBO0612506.1"/>
    </source>
</evidence>
<evidence type="ECO:0000313" key="2">
    <source>
        <dbReference type="EMBL" id="QTX12017.1"/>
    </source>
</evidence>
<gene>
    <name evidence="2" type="ORF">J1836_006705</name>
    <name evidence="1" type="ORF">J1836_06120</name>
</gene>
<sequence>MSISYKKISELIDNKSSLIEDVNQDQRKYIADLCKKIYMIESSVESISNQKMIDDISGEITKATTILQDIRN</sequence>
<reference evidence="2" key="2">
    <citation type="submission" date="2021-04" db="EMBL/GenBank/DDBJ databases">
        <title>Complete Genome and methylome analysis of Thiothrix fructosivorans ATCC 49748.</title>
        <authorList>
            <person name="Fomenkov A."/>
            <person name="Sun L."/>
            <person name="Vincze T."/>
            <person name="Grabovich M.Y."/>
            <person name="Roberts R.J."/>
        </authorList>
    </citation>
    <scope>NUCLEOTIDE SEQUENCE</scope>
    <source>
        <strain evidence="2">ATCC 49748</strain>
    </source>
</reference>
<reference evidence="1 3" key="1">
    <citation type="submission" date="2021-03" db="EMBL/GenBank/DDBJ databases">
        <title>Draft genome and methylome analysis of Thiotrix fructosivoruns ATCC 49748.</title>
        <authorList>
            <person name="Fomenkov A."/>
            <person name="Grabovich M.Y."/>
            <person name="Roberts R.J."/>
        </authorList>
    </citation>
    <scope>NUCLEOTIDE SEQUENCE [LARGE SCALE GENOMIC DNA]</scope>
    <source>
        <strain evidence="1 3">ATCC 49748</strain>
    </source>
</reference>
<protein>
    <submittedName>
        <fullName evidence="2">Uncharacterized protein</fullName>
    </submittedName>
</protein>
<dbReference type="RefSeq" id="WP_207250207.1">
    <property type="nucleotide sequence ID" value="NZ_JAFMPM010000006.1"/>
</dbReference>
<dbReference type="EMBL" id="CP072748">
    <property type="protein sequence ID" value="QTX12017.1"/>
    <property type="molecule type" value="Genomic_DNA"/>
</dbReference>
<proteinExistence type="predicted"/>
<dbReference type="AlphaFoldDB" id="A0A8B0SQP8"/>
<dbReference type="Proteomes" id="UP000664466">
    <property type="component" value="Unassembled WGS sequence"/>
</dbReference>
<dbReference type="EMBL" id="JAFMPM010000006">
    <property type="protein sequence ID" value="MBO0612506.1"/>
    <property type="molecule type" value="Genomic_DNA"/>
</dbReference>
<name>A0A8B0SQP8_9GAMM</name>
<accession>A0A8B0SQP8</accession>
<organism evidence="2">
    <name type="scientific">Thiothrix fructosivorans</name>
    <dbReference type="NCBI Taxonomy" id="111770"/>
    <lineage>
        <taxon>Bacteria</taxon>
        <taxon>Pseudomonadati</taxon>
        <taxon>Pseudomonadota</taxon>
        <taxon>Gammaproteobacteria</taxon>
        <taxon>Thiotrichales</taxon>
        <taxon>Thiotrichaceae</taxon>
        <taxon>Thiothrix</taxon>
    </lineage>
</organism>
<evidence type="ECO:0000313" key="3">
    <source>
        <dbReference type="Proteomes" id="UP000664466"/>
    </source>
</evidence>